<reference evidence="1" key="1">
    <citation type="submission" date="2014-11" db="EMBL/GenBank/DDBJ databases">
        <authorList>
            <person name="Amaro Gonzalez C."/>
        </authorList>
    </citation>
    <scope>NUCLEOTIDE SEQUENCE</scope>
</reference>
<name>A0A0E9XGS3_ANGAN</name>
<dbReference type="EMBL" id="GBXM01006926">
    <property type="protein sequence ID" value="JAI01652.1"/>
    <property type="molecule type" value="Transcribed_RNA"/>
</dbReference>
<proteinExistence type="predicted"/>
<sequence>MKRSHFLNGDWHVPFTYYSHWLGTRTSRIHTNIHVLHLQNTHSVLH</sequence>
<evidence type="ECO:0000313" key="1">
    <source>
        <dbReference type="EMBL" id="JAI01652.1"/>
    </source>
</evidence>
<accession>A0A0E9XGS3</accession>
<protein>
    <submittedName>
        <fullName evidence="1">Uncharacterized protein</fullName>
    </submittedName>
</protein>
<dbReference type="AlphaFoldDB" id="A0A0E9XGS3"/>
<organism evidence="1">
    <name type="scientific">Anguilla anguilla</name>
    <name type="common">European freshwater eel</name>
    <name type="synonym">Muraena anguilla</name>
    <dbReference type="NCBI Taxonomy" id="7936"/>
    <lineage>
        <taxon>Eukaryota</taxon>
        <taxon>Metazoa</taxon>
        <taxon>Chordata</taxon>
        <taxon>Craniata</taxon>
        <taxon>Vertebrata</taxon>
        <taxon>Euteleostomi</taxon>
        <taxon>Actinopterygii</taxon>
        <taxon>Neopterygii</taxon>
        <taxon>Teleostei</taxon>
        <taxon>Anguilliformes</taxon>
        <taxon>Anguillidae</taxon>
        <taxon>Anguilla</taxon>
    </lineage>
</organism>
<reference evidence="1" key="2">
    <citation type="journal article" date="2015" name="Fish Shellfish Immunol.">
        <title>Early steps in the European eel (Anguilla anguilla)-Vibrio vulnificus interaction in the gills: Role of the RtxA13 toxin.</title>
        <authorList>
            <person name="Callol A."/>
            <person name="Pajuelo D."/>
            <person name="Ebbesson L."/>
            <person name="Teles M."/>
            <person name="MacKenzie S."/>
            <person name="Amaro C."/>
        </authorList>
    </citation>
    <scope>NUCLEOTIDE SEQUENCE</scope>
</reference>